<feature type="domain" description="Septum formation-related" evidence="3">
    <location>
        <begin position="79"/>
        <end position="286"/>
    </location>
</feature>
<keyword evidence="5" id="KW-1185">Reference proteome</keyword>
<feature type="region of interest" description="Disordered" evidence="1">
    <location>
        <begin position="30"/>
        <end position="71"/>
    </location>
</feature>
<organism evidence="4 5">
    <name type="scientific">Luteipulveratus flavus</name>
    <dbReference type="NCBI Taxonomy" id="3031728"/>
    <lineage>
        <taxon>Bacteria</taxon>
        <taxon>Bacillati</taxon>
        <taxon>Actinomycetota</taxon>
        <taxon>Actinomycetes</taxon>
        <taxon>Micrococcales</taxon>
        <taxon>Dermacoccaceae</taxon>
        <taxon>Luteipulveratus</taxon>
    </lineage>
</organism>
<feature type="compositionally biased region" description="Low complexity" evidence="1">
    <location>
        <begin position="30"/>
        <end position="62"/>
    </location>
</feature>
<evidence type="ECO:0000313" key="5">
    <source>
        <dbReference type="Proteomes" id="UP001528912"/>
    </source>
</evidence>
<gene>
    <name evidence="4" type="ORF">P4R38_14445</name>
</gene>
<evidence type="ECO:0000313" key="4">
    <source>
        <dbReference type="EMBL" id="MDF8265445.1"/>
    </source>
</evidence>
<dbReference type="RefSeq" id="WP_277192786.1">
    <property type="nucleotide sequence ID" value="NZ_JAROAV010000033.1"/>
</dbReference>
<dbReference type="Pfam" id="PF13845">
    <property type="entry name" value="Septum_form"/>
    <property type="match status" value="1"/>
</dbReference>
<dbReference type="Proteomes" id="UP001528912">
    <property type="component" value="Unassembled WGS sequence"/>
</dbReference>
<reference evidence="4 5" key="1">
    <citation type="submission" date="2023-03" db="EMBL/GenBank/DDBJ databases">
        <title>YIM 133296 draft genome.</title>
        <authorList>
            <person name="Xiong L."/>
        </authorList>
    </citation>
    <scope>NUCLEOTIDE SEQUENCE [LARGE SCALE GENOMIC DNA]</scope>
    <source>
        <strain evidence="4 5">YIM 133296</strain>
    </source>
</reference>
<evidence type="ECO:0000256" key="1">
    <source>
        <dbReference type="SAM" id="MobiDB-lite"/>
    </source>
</evidence>
<comment type="caution">
    <text evidence="4">The sequence shown here is derived from an EMBL/GenBank/DDBJ whole genome shotgun (WGS) entry which is preliminary data.</text>
</comment>
<evidence type="ECO:0000256" key="2">
    <source>
        <dbReference type="SAM" id="SignalP"/>
    </source>
</evidence>
<keyword evidence="2" id="KW-0732">Signal</keyword>
<protein>
    <submittedName>
        <fullName evidence="4">Septum formation family protein</fullName>
    </submittedName>
</protein>
<dbReference type="InterPro" id="IPR026004">
    <property type="entry name" value="Septum_form"/>
</dbReference>
<accession>A0ABT6C981</accession>
<proteinExistence type="predicted"/>
<feature type="signal peptide" evidence="2">
    <location>
        <begin position="1"/>
        <end position="26"/>
    </location>
</feature>
<evidence type="ECO:0000259" key="3">
    <source>
        <dbReference type="Pfam" id="PF13845"/>
    </source>
</evidence>
<sequence>MRTAAPVCVAAGALALSIGLSGCDNASVTAPTTAPSVAPSGSSTPAATTPTAGASAGSGTAVRPTMPTATGADPALAAGQCTRQEPQWTRLACTAEHTYEVTAVVPSTAHQDDMLKRHEAAVATCERKGAEYLGSTALNTTRFRSVTYPIAKDPKAATRFICLIGMFDEGFGGVTQVTGSSRGRLAGTGAYDLRACIAEKIAARPDVSPASCSAPHTTEAVGGGFIGQPADPYPGEAEADKRTSALCAPLYRAFVGAATKPRADIGMVTVPPARQGWSAGSRRATCWVELRAGRTTATLRGIGDKPVPTA</sequence>
<dbReference type="PROSITE" id="PS51257">
    <property type="entry name" value="PROKAR_LIPOPROTEIN"/>
    <property type="match status" value="1"/>
</dbReference>
<name>A0ABT6C981_9MICO</name>
<dbReference type="EMBL" id="JAROAV010000033">
    <property type="protein sequence ID" value="MDF8265445.1"/>
    <property type="molecule type" value="Genomic_DNA"/>
</dbReference>
<feature type="chain" id="PRO_5046390338" evidence="2">
    <location>
        <begin position="27"/>
        <end position="310"/>
    </location>
</feature>